<dbReference type="InterPro" id="IPR052162">
    <property type="entry name" value="Sensor_kinase/Photoreceptor"/>
</dbReference>
<keyword evidence="4" id="KW-0808">Transferase</keyword>
<dbReference type="PANTHER" id="PTHR43304:SF1">
    <property type="entry name" value="PAC DOMAIN-CONTAINING PROTEIN"/>
    <property type="match status" value="1"/>
</dbReference>
<dbReference type="PANTHER" id="PTHR43304">
    <property type="entry name" value="PHYTOCHROME-LIKE PROTEIN CPH1"/>
    <property type="match status" value="1"/>
</dbReference>
<dbReference type="InterPro" id="IPR005467">
    <property type="entry name" value="His_kinase_dom"/>
</dbReference>
<evidence type="ECO:0000259" key="7">
    <source>
        <dbReference type="PROSITE" id="PS50109"/>
    </source>
</evidence>
<dbReference type="SUPFAM" id="SSF55874">
    <property type="entry name" value="ATPase domain of HSP90 chaperone/DNA topoisomerase II/histidine kinase"/>
    <property type="match status" value="1"/>
</dbReference>
<keyword evidence="6" id="KW-0812">Transmembrane</keyword>
<dbReference type="Pfam" id="PF02518">
    <property type="entry name" value="HATPase_c"/>
    <property type="match status" value="1"/>
</dbReference>
<dbReference type="AlphaFoldDB" id="Q2W3H0"/>
<dbReference type="CDD" id="cd00082">
    <property type="entry name" value="HisKA"/>
    <property type="match status" value="1"/>
</dbReference>
<dbReference type="KEGG" id="mag:amb2801"/>
<dbReference type="InterPro" id="IPR054327">
    <property type="entry name" value="His-kinase-like_sensor"/>
</dbReference>
<feature type="transmembrane region" description="Helical" evidence="6">
    <location>
        <begin position="27"/>
        <end position="48"/>
    </location>
</feature>
<protein>
    <recommendedName>
        <fullName evidence="2">histidine kinase</fullName>
        <ecNumber evidence="2">2.7.13.3</ecNumber>
    </recommendedName>
</protein>
<gene>
    <name evidence="8" type="ordered locus">amb2801</name>
</gene>
<evidence type="ECO:0000313" key="8">
    <source>
        <dbReference type="EMBL" id="BAE51605.1"/>
    </source>
</evidence>
<dbReference type="Gene3D" id="1.10.287.130">
    <property type="match status" value="1"/>
</dbReference>
<dbReference type="SMART" id="SM00388">
    <property type="entry name" value="HisKA"/>
    <property type="match status" value="1"/>
</dbReference>
<dbReference type="Proteomes" id="UP000007058">
    <property type="component" value="Chromosome"/>
</dbReference>
<dbReference type="CDD" id="cd12915">
    <property type="entry name" value="PDC2_DGC_like"/>
    <property type="match status" value="1"/>
</dbReference>
<dbReference type="FunFam" id="3.30.565.10:FF:000006">
    <property type="entry name" value="Sensor histidine kinase WalK"/>
    <property type="match status" value="1"/>
</dbReference>
<proteinExistence type="predicted"/>
<accession>Q2W3H0</accession>
<dbReference type="Pfam" id="PF22588">
    <property type="entry name" value="dCache_1_like"/>
    <property type="match status" value="1"/>
</dbReference>
<dbReference type="InterPro" id="IPR036890">
    <property type="entry name" value="HATPase_C_sf"/>
</dbReference>
<name>Q2W3H0_PARM1</name>
<evidence type="ECO:0000256" key="2">
    <source>
        <dbReference type="ARBA" id="ARBA00012438"/>
    </source>
</evidence>
<dbReference type="InterPro" id="IPR036097">
    <property type="entry name" value="HisK_dim/P_sf"/>
</dbReference>
<keyword evidence="9" id="KW-1185">Reference proteome</keyword>
<keyword evidence="3" id="KW-0597">Phosphoprotein</keyword>
<dbReference type="PROSITE" id="PS50109">
    <property type="entry name" value="HIS_KIN"/>
    <property type="match status" value="1"/>
</dbReference>
<dbReference type="STRING" id="342108.amb2801"/>
<dbReference type="SUPFAM" id="SSF47384">
    <property type="entry name" value="Homodimeric domain of signal transducing histidine kinase"/>
    <property type="match status" value="1"/>
</dbReference>
<dbReference type="Gene3D" id="3.30.450.20">
    <property type="entry name" value="PAS domain"/>
    <property type="match status" value="2"/>
</dbReference>
<dbReference type="GO" id="GO:0000155">
    <property type="term" value="F:phosphorelay sensor kinase activity"/>
    <property type="evidence" value="ECO:0007669"/>
    <property type="project" value="InterPro"/>
</dbReference>
<reference evidence="8 9" key="1">
    <citation type="journal article" date="2005" name="DNA Res.">
        <title>Complete genome sequence of the facultative anaerobic magnetotactic bacterium Magnetospirillum sp. strain AMB-1.</title>
        <authorList>
            <person name="Matsunaga T."/>
            <person name="Okamura Y."/>
            <person name="Fukuda Y."/>
            <person name="Wahyudi A.T."/>
            <person name="Murase Y."/>
            <person name="Takeyama H."/>
        </authorList>
    </citation>
    <scope>NUCLEOTIDE SEQUENCE [LARGE SCALE GENOMIC DNA]</scope>
    <source>
        <strain evidence="9">ATCC 700264 / AMB-1</strain>
    </source>
</reference>
<dbReference type="EC" id="2.7.13.3" evidence="2"/>
<dbReference type="InterPro" id="IPR003661">
    <property type="entry name" value="HisK_dim/P_dom"/>
</dbReference>
<dbReference type="Pfam" id="PF00512">
    <property type="entry name" value="HisKA"/>
    <property type="match status" value="1"/>
</dbReference>
<keyword evidence="6" id="KW-1133">Transmembrane helix</keyword>
<sequence length="572" mass="63604">MFQIFRGNHRATQAEGDVPHGGRWRRVGIIVATLTLVSAYIFVILGNIRDLEQERNEFAELQARKILLSFDIHTTRLFDLADTYLRSVRHFVERDGAERLGEFVEKVTPPKSELYSATVTALDARGRVSFSTDAARPRGADLSDQQIFLHFQGATQDSILIGAANTSTVPDQQYFHVARPLFSSKMLAGVIVVDIHSSRIAAFYRDMTLGPNSSAAIFSLDRKLVARQPPPSAEAAPLGALQIWNESEAQAEGRFSKRSLLDGIERTFLYKRLTDYPLVVVVGFAHADVASGLDEVKRSEVIETTLFTVTALAFAMLVLALEGRNRRLAAAERASRATTELLERSNADLERFAYVASHDLKTPLRVITGYAQMLDRRYRDKLDEEANEYIAFLTAGTKRMYRLITDLLHYSRINSQAKPLQPVSAGRATDIAISNLKAVIEESGASVSVGPLPTIQADESQLSSLFQNLLGNAIKYRHPERKPEIRIEAVRLSGTLWRFAVKDNGIGIEPEHFERIFVIFQRLHSDSAYDGTGIGLALCQRIVTRLGGRIWVESRPGEGSTFFFTASDASGD</sequence>
<keyword evidence="6" id="KW-0472">Membrane</keyword>
<dbReference type="EMBL" id="AP007255">
    <property type="protein sequence ID" value="BAE51605.1"/>
    <property type="molecule type" value="Genomic_DNA"/>
</dbReference>
<dbReference type="Gene3D" id="3.30.565.10">
    <property type="entry name" value="Histidine kinase-like ATPase, C-terminal domain"/>
    <property type="match status" value="1"/>
</dbReference>
<evidence type="ECO:0000313" key="9">
    <source>
        <dbReference type="Proteomes" id="UP000007058"/>
    </source>
</evidence>
<organism evidence="8 9">
    <name type="scientific">Paramagnetospirillum magneticum (strain ATCC 700264 / AMB-1)</name>
    <name type="common">Magnetospirillum magneticum</name>
    <dbReference type="NCBI Taxonomy" id="342108"/>
    <lineage>
        <taxon>Bacteria</taxon>
        <taxon>Pseudomonadati</taxon>
        <taxon>Pseudomonadota</taxon>
        <taxon>Alphaproteobacteria</taxon>
        <taxon>Rhodospirillales</taxon>
        <taxon>Magnetospirillaceae</taxon>
        <taxon>Paramagnetospirillum</taxon>
    </lineage>
</organism>
<feature type="domain" description="Histidine kinase" evidence="7">
    <location>
        <begin position="355"/>
        <end position="570"/>
    </location>
</feature>
<evidence type="ECO:0000256" key="5">
    <source>
        <dbReference type="ARBA" id="ARBA00022777"/>
    </source>
</evidence>
<evidence type="ECO:0000256" key="3">
    <source>
        <dbReference type="ARBA" id="ARBA00022553"/>
    </source>
</evidence>
<dbReference type="HOGENOM" id="CLU_000445_114_21_5"/>
<dbReference type="InterPro" id="IPR004358">
    <property type="entry name" value="Sig_transdc_His_kin-like_C"/>
</dbReference>
<dbReference type="RefSeq" id="WP_011385179.1">
    <property type="nucleotide sequence ID" value="NC_007626.1"/>
</dbReference>
<comment type="catalytic activity">
    <reaction evidence="1">
        <text>ATP + protein L-histidine = ADP + protein N-phospho-L-histidine.</text>
        <dbReference type="EC" id="2.7.13.3"/>
    </reaction>
</comment>
<dbReference type="PRINTS" id="PR00344">
    <property type="entry name" value="BCTRLSENSOR"/>
</dbReference>
<evidence type="ECO:0000256" key="1">
    <source>
        <dbReference type="ARBA" id="ARBA00000085"/>
    </source>
</evidence>
<dbReference type="InterPro" id="IPR003594">
    <property type="entry name" value="HATPase_dom"/>
</dbReference>
<evidence type="ECO:0000256" key="4">
    <source>
        <dbReference type="ARBA" id="ARBA00022679"/>
    </source>
</evidence>
<evidence type="ECO:0000256" key="6">
    <source>
        <dbReference type="SAM" id="Phobius"/>
    </source>
</evidence>
<dbReference type="SMART" id="SM00387">
    <property type="entry name" value="HATPase_c"/>
    <property type="match status" value="1"/>
</dbReference>
<keyword evidence="5 8" id="KW-0418">Kinase</keyword>